<comment type="caution">
    <text evidence="1">The sequence shown here is derived from an EMBL/GenBank/DDBJ whole genome shotgun (WGS) entry which is preliminary data.</text>
</comment>
<dbReference type="EMBL" id="JAYMYQ010000056">
    <property type="protein sequence ID" value="KAK7296943.1"/>
    <property type="molecule type" value="Genomic_DNA"/>
</dbReference>
<accession>A0AAN9PFT4</accession>
<evidence type="ECO:0000313" key="3">
    <source>
        <dbReference type="Proteomes" id="UP001367508"/>
    </source>
</evidence>
<dbReference type="EMBL" id="JAYMYQ010000023">
    <property type="protein sequence ID" value="KAK7298969.1"/>
    <property type="molecule type" value="Genomic_DNA"/>
</dbReference>
<protein>
    <submittedName>
        <fullName evidence="1">Uncharacterized protein</fullName>
    </submittedName>
</protein>
<evidence type="ECO:0000313" key="1">
    <source>
        <dbReference type="EMBL" id="KAK7296943.1"/>
    </source>
</evidence>
<sequence length="186" mass="20687">MRPRERGLPWFILTRQDSCIEYGWRVEKDRKEDRKIELALDSELAAGKWEDTLIVRTIPFSFLGKVKAKASWSLPSSVESDFPFDSGLAAGNSSINQGTRASKSFLWANGESSRSGLKSNSSIASASVRVREALKPCLLQCLCLSGLISAVKRVLPLFYSILCVRTGHDALVLPYDSYSAFRLPRP</sequence>
<dbReference type="AlphaFoldDB" id="A0AAN9PFT4"/>
<evidence type="ECO:0000313" key="2">
    <source>
        <dbReference type="EMBL" id="KAK7298969.1"/>
    </source>
</evidence>
<gene>
    <name evidence="2" type="ORF">VNO77_46292</name>
    <name evidence="1" type="ORF">VNO77_49264</name>
</gene>
<keyword evidence="3" id="KW-1185">Reference proteome</keyword>
<organism evidence="1 3">
    <name type="scientific">Canavalia gladiata</name>
    <name type="common">Sword bean</name>
    <name type="synonym">Dolichos gladiatus</name>
    <dbReference type="NCBI Taxonomy" id="3824"/>
    <lineage>
        <taxon>Eukaryota</taxon>
        <taxon>Viridiplantae</taxon>
        <taxon>Streptophyta</taxon>
        <taxon>Embryophyta</taxon>
        <taxon>Tracheophyta</taxon>
        <taxon>Spermatophyta</taxon>
        <taxon>Magnoliopsida</taxon>
        <taxon>eudicotyledons</taxon>
        <taxon>Gunneridae</taxon>
        <taxon>Pentapetalae</taxon>
        <taxon>rosids</taxon>
        <taxon>fabids</taxon>
        <taxon>Fabales</taxon>
        <taxon>Fabaceae</taxon>
        <taxon>Papilionoideae</taxon>
        <taxon>50 kb inversion clade</taxon>
        <taxon>NPAAA clade</taxon>
        <taxon>indigoferoid/millettioid clade</taxon>
        <taxon>Phaseoleae</taxon>
        <taxon>Canavalia</taxon>
    </lineage>
</organism>
<name>A0AAN9PFT4_CANGL</name>
<reference evidence="1 3" key="1">
    <citation type="submission" date="2024-01" db="EMBL/GenBank/DDBJ databases">
        <title>The genomes of 5 underutilized Papilionoideae crops provide insights into root nodulation and disease resistanc.</title>
        <authorList>
            <person name="Jiang F."/>
        </authorList>
    </citation>
    <scope>NUCLEOTIDE SEQUENCE [LARGE SCALE GENOMIC DNA]</scope>
    <source>
        <strain evidence="1">LVBAO_FW01</strain>
        <tissue evidence="1">Leaves</tissue>
    </source>
</reference>
<dbReference type="Proteomes" id="UP001367508">
    <property type="component" value="Unassembled WGS sequence"/>
</dbReference>
<proteinExistence type="predicted"/>